<dbReference type="GO" id="GO:0006508">
    <property type="term" value="P:proteolysis"/>
    <property type="evidence" value="ECO:0007669"/>
    <property type="project" value="UniProtKB-KW"/>
</dbReference>
<gene>
    <name evidence="6" type="ORF">G6011_08984</name>
</gene>
<comment type="caution">
    <text evidence="6">The sequence shown here is derived from an EMBL/GenBank/DDBJ whole genome shotgun (WGS) entry which is preliminary data.</text>
</comment>
<reference evidence="6" key="1">
    <citation type="submission" date="2021-07" db="EMBL/GenBank/DDBJ databases">
        <title>Genome Resource of American Ginseng Black Spot Pathogen Alternaria panax.</title>
        <authorList>
            <person name="Qiu C."/>
            <person name="Wang W."/>
            <person name="Liu Z."/>
        </authorList>
    </citation>
    <scope>NUCLEOTIDE SEQUENCE</scope>
    <source>
        <strain evidence="6">BNCC115425</strain>
    </source>
</reference>
<protein>
    <recommendedName>
        <fullName evidence="5">Ubiquitin-like protease family profile domain-containing protein</fullName>
    </recommendedName>
</protein>
<name>A0AAD4NLW0_9PLEO</name>
<evidence type="ECO:0000256" key="1">
    <source>
        <dbReference type="ARBA" id="ARBA00005234"/>
    </source>
</evidence>
<dbReference type="AlphaFoldDB" id="A0AAD4NLW0"/>
<evidence type="ECO:0000313" key="7">
    <source>
        <dbReference type="Proteomes" id="UP001199106"/>
    </source>
</evidence>
<keyword evidence="3" id="KW-0378">Hydrolase</keyword>
<dbReference type="Gene3D" id="3.40.395.10">
    <property type="entry name" value="Adenoviral Proteinase, Chain A"/>
    <property type="match status" value="1"/>
</dbReference>
<dbReference type="PANTHER" id="PTHR46468:SF1">
    <property type="entry name" value="SENTRIN-SPECIFIC PROTEASE 8"/>
    <property type="match status" value="1"/>
</dbReference>
<evidence type="ECO:0000256" key="2">
    <source>
        <dbReference type="ARBA" id="ARBA00022670"/>
    </source>
</evidence>
<dbReference type="GO" id="GO:0019784">
    <property type="term" value="F:deNEDDylase activity"/>
    <property type="evidence" value="ECO:0007669"/>
    <property type="project" value="InterPro"/>
</dbReference>
<keyword evidence="7" id="KW-1185">Reference proteome</keyword>
<dbReference type="InterPro" id="IPR003653">
    <property type="entry name" value="Peptidase_C48_C"/>
</dbReference>
<evidence type="ECO:0000313" key="6">
    <source>
        <dbReference type="EMBL" id="KAG9190896.1"/>
    </source>
</evidence>
<dbReference type="InterPro" id="IPR038765">
    <property type="entry name" value="Papain-like_cys_pep_sf"/>
</dbReference>
<comment type="similarity">
    <text evidence="1">Belongs to the peptidase C48 family.</text>
</comment>
<accession>A0AAD4NLW0</accession>
<evidence type="ECO:0000256" key="3">
    <source>
        <dbReference type="ARBA" id="ARBA00022801"/>
    </source>
</evidence>
<dbReference type="PROSITE" id="PS50600">
    <property type="entry name" value="ULP_PROTEASE"/>
    <property type="match status" value="1"/>
</dbReference>
<dbReference type="Proteomes" id="UP001199106">
    <property type="component" value="Unassembled WGS sequence"/>
</dbReference>
<evidence type="ECO:0000256" key="4">
    <source>
        <dbReference type="ARBA" id="ARBA00022807"/>
    </source>
</evidence>
<evidence type="ECO:0000259" key="5">
    <source>
        <dbReference type="PROSITE" id="PS50600"/>
    </source>
</evidence>
<keyword evidence="4" id="KW-0788">Thiol protease</keyword>
<sequence length="515" mass="58476">MDASGSDYNKINVGRPLPEFSRSNLTVLPPLIGQNTPLVILSNISVFEDVKVISDRNARREPIVMDIELATNSDRLSLESKISPIVSRTKAIELLRSMKANNLIQNKASTQPIFDDTGKSCYNSTGNRRRRYSVDCTPFAPENNDIQDRKQLQGEFCAISRKEGDRIRRKYTDTFVIEHPFWKRHEGRSLEVDGQSRVENPVLETSNTSIDGAAYQAITKIGVHGWLHDQTIDMCFDLLERISKSEDYGIALSDTTFARHVFVAGEHYIGALQLLDAEESVIQHYEEPRFDSELIKKFKSKDFILFPINDGYATGLDAARHLQSNEIKCLDVNPNGTHWSIMIVDCRTPETPALYLDSIHRNMNYGKSANMNVAEHILVGLRLLFQRERGNECKAQHVIFNVDTNAPSQRSENKSGGVEGGSACGPFVFLIVKELVQYIIECREEGKQVVIGDLTLPPGFAAKLEWDSKHTREVIRKMIDRERRTRDWLNMTSAWFDVLPQPGNFTGWQTWLRSP</sequence>
<dbReference type="GO" id="GO:0008234">
    <property type="term" value="F:cysteine-type peptidase activity"/>
    <property type="evidence" value="ECO:0007669"/>
    <property type="project" value="UniProtKB-KW"/>
</dbReference>
<feature type="domain" description="Ubiquitin-like protease family profile" evidence="5">
    <location>
        <begin position="208"/>
        <end position="435"/>
    </location>
</feature>
<organism evidence="6 7">
    <name type="scientific">Alternaria panax</name>
    <dbReference type="NCBI Taxonomy" id="48097"/>
    <lineage>
        <taxon>Eukaryota</taxon>
        <taxon>Fungi</taxon>
        <taxon>Dikarya</taxon>
        <taxon>Ascomycota</taxon>
        <taxon>Pezizomycotina</taxon>
        <taxon>Dothideomycetes</taxon>
        <taxon>Pleosporomycetidae</taxon>
        <taxon>Pleosporales</taxon>
        <taxon>Pleosporineae</taxon>
        <taxon>Pleosporaceae</taxon>
        <taxon>Alternaria</taxon>
        <taxon>Alternaria sect. Panax</taxon>
    </lineage>
</organism>
<dbReference type="EMBL" id="JAANER010000004">
    <property type="protein sequence ID" value="KAG9190896.1"/>
    <property type="molecule type" value="Genomic_DNA"/>
</dbReference>
<dbReference type="PANTHER" id="PTHR46468">
    <property type="entry name" value="SENTRIN-SPECIFIC PROTEASE 8"/>
    <property type="match status" value="1"/>
</dbReference>
<dbReference type="SUPFAM" id="SSF54001">
    <property type="entry name" value="Cysteine proteinases"/>
    <property type="match status" value="1"/>
</dbReference>
<proteinExistence type="inferred from homology"/>
<dbReference type="InterPro" id="IPR044613">
    <property type="entry name" value="Nep1/2-like"/>
</dbReference>
<dbReference type="GO" id="GO:0000338">
    <property type="term" value="P:protein deneddylation"/>
    <property type="evidence" value="ECO:0007669"/>
    <property type="project" value="TreeGrafter"/>
</dbReference>
<keyword evidence="2" id="KW-0645">Protease</keyword>